<dbReference type="PROSITE" id="PS50294">
    <property type="entry name" value="WD_REPEATS_REGION"/>
    <property type="match status" value="1"/>
</dbReference>
<evidence type="ECO:0000313" key="9">
    <source>
        <dbReference type="Ensembl" id="ENSSMAP00000000875.2"/>
    </source>
</evidence>
<dbReference type="PROSITE" id="PS50082">
    <property type="entry name" value="WD_REPEATS_2"/>
    <property type="match status" value="2"/>
</dbReference>
<dbReference type="PANTHER" id="PTHR46853:SF1">
    <property type="entry name" value="METHYLOSOME PROTEIN 50"/>
    <property type="match status" value="1"/>
</dbReference>
<dbReference type="InterPro" id="IPR019775">
    <property type="entry name" value="WD40_repeat_CS"/>
</dbReference>
<evidence type="ECO:0000256" key="5">
    <source>
        <dbReference type="ARBA" id="ARBA00040457"/>
    </source>
</evidence>
<evidence type="ECO:0000256" key="8">
    <source>
        <dbReference type="PROSITE-ProRule" id="PRU00221"/>
    </source>
</evidence>
<dbReference type="GO" id="GO:0034709">
    <property type="term" value="C:methylosome"/>
    <property type="evidence" value="ECO:0007669"/>
    <property type="project" value="TreeGrafter"/>
</dbReference>
<keyword evidence="3 8" id="KW-0853">WD repeat</keyword>
<dbReference type="Ensembl" id="ENSSMAT00000000896.2">
    <property type="protein sequence ID" value="ENSSMAP00000000875.2"/>
    <property type="gene ID" value="ENSSMAG00000000546.2"/>
</dbReference>
<dbReference type="PROSITE" id="PS00678">
    <property type="entry name" value="WD_REPEATS_1"/>
    <property type="match status" value="1"/>
</dbReference>
<comment type="subcellular location">
    <subcellularLocation>
        <location evidence="1">Cytoplasm</location>
    </subcellularLocation>
</comment>
<keyword evidence="2" id="KW-0963">Cytoplasm</keyword>
<keyword evidence="4" id="KW-0677">Repeat</keyword>
<evidence type="ECO:0000256" key="7">
    <source>
        <dbReference type="ARBA" id="ARBA00041769"/>
    </source>
</evidence>
<evidence type="ECO:0000256" key="1">
    <source>
        <dbReference type="ARBA" id="ARBA00004496"/>
    </source>
</evidence>
<dbReference type="InterPro" id="IPR036322">
    <property type="entry name" value="WD40_repeat_dom_sf"/>
</dbReference>
<dbReference type="AlphaFoldDB" id="A0A8D2ZEE2"/>
<sequence>MKSAVDTSMMKENRWNIPPNAPACMEKQLCSAQYRADGSLLLGASSLTGRSWQGSVWIYSDPQQAPNEGFCKAGVQTEASVTDVKWLKEKGVVVASDSGALELWELAEDEGLLVNRFTKQEHDHIVTTVSPVAGGSSAVTGSMDCRIKVWDLSEETVVTTYNVHTQPVTCVACSPTDESLFISCGQDGRVLMWDRRKPNKPATRIDVDAPGCSPTTVAWHPHHRSTIAFGDELGRVTVKDFLGTEPGRVENIHSRRVNALAFSTHSAPLLAAVSDDCSLVVLNSELGEILRDRRHQDFVKGVSWLHGGSNTLTTVGWDHLVLHHTEAVEGQILDAVELWLVVD</sequence>
<evidence type="ECO:0000256" key="3">
    <source>
        <dbReference type="ARBA" id="ARBA00022574"/>
    </source>
</evidence>
<dbReference type="Pfam" id="PF00400">
    <property type="entry name" value="WD40"/>
    <property type="match status" value="2"/>
</dbReference>
<evidence type="ECO:0000313" key="10">
    <source>
        <dbReference type="Proteomes" id="UP000694558"/>
    </source>
</evidence>
<dbReference type="Proteomes" id="UP000694558">
    <property type="component" value="Chromosome 6"/>
</dbReference>
<reference evidence="9" key="1">
    <citation type="submission" date="2023-05" db="EMBL/GenBank/DDBJ databases">
        <title>High-quality long-read genome of Scophthalmus maximus.</title>
        <authorList>
            <person name="Lien S."/>
            <person name="Martinez P."/>
        </authorList>
    </citation>
    <scope>NUCLEOTIDE SEQUENCE [LARGE SCALE GENOMIC DNA]</scope>
</reference>
<feature type="repeat" description="WD" evidence="8">
    <location>
        <begin position="119"/>
        <end position="160"/>
    </location>
</feature>
<dbReference type="InterPro" id="IPR015943">
    <property type="entry name" value="WD40/YVTN_repeat-like_dom_sf"/>
</dbReference>
<protein>
    <recommendedName>
        <fullName evidence="5">Methylosome protein WDR77</fullName>
    </recommendedName>
    <alternativeName>
        <fullName evidence="7">Methylosome protein 50</fullName>
    </alternativeName>
    <alternativeName>
        <fullName evidence="6">WD repeat-containing protein 77</fullName>
    </alternativeName>
</protein>
<dbReference type="PANTHER" id="PTHR46853">
    <property type="entry name" value="METHYLOSOME PROTEIN 50"/>
    <property type="match status" value="1"/>
</dbReference>
<name>A0A8D2ZEE2_SCOMX</name>
<accession>A0A8D2ZEE2</accession>
<dbReference type="GeneTree" id="ENSGT00390000010711"/>
<evidence type="ECO:0000256" key="6">
    <source>
        <dbReference type="ARBA" id="ARBA00041554"/>
    </source>
</evidence>
<dbReference type="Gene3D" id="2.130.10.10">
    <property type="entry name" value="YVTN repeat-like/Quinoprotein amine dehydrogenase"/>
    <property type="match status" value="1"/>
</dbReference>
<organism evidence="9 10">
    <name type="scientific">Scophthalmus maximus</name>
    <name type="common">Turbot</name>
    <name type="synonym">Psetta maxima</name>
    <dbReference type="NCBI Taxonomy" id="52904"/>
    <lineage>
        <taxon>Eukaryota</taxon>
        <taxon>Metazoa</taxon>
        <taxon>Chordata</taxon>
        <taxon>Craniata</taxon>
        <taxon>Vertebrata</taxon>
        <taxon>Euteleostomi</taxon>
        <taxon>Actinopterygii</taxon>
        <taxon>Neopterygii</taxon>
        <taxon>Teleostei</taxon>
        <taxon>Neoteleostei</taxon>
        <taxon>Acanthomorphata</taxon>
        <taxon>Carangaria</taxon>
        <taxon>Pleuronectiformes</taxon>
        <taxon>Pleuronectoidei</taxon>
        <taxon>Scophthalmidae</taxon>
        <taxon>Scophthalmus</taxon>
    </lineage>
</organism>
<reference evidence="9" key="2">
    <citation type="submission" date="2025-08" db="UniProtKB">
        <authorList>
            <consortium name="Ensembl"/>
        </authorList>
    </citation>
    <scope>IDENTIFICATION</scope>
</reference>
<feature type="repeat" description="WD" evidence="8">
    <location>
        <begin position="161"/>
        <end position="203"/>
    </location>
</feature>
<dbReference type="SUPFAM" id="SSF50978">
    <property type="entry name" value="WD40 repeat-like"/>
    <property type="match status" value="1"/>
</dbReference>
<dbReference type="InterPro" id="IPR001680">
    <property type="entry name" value="WD40_rpt"/>
</dbReference>
<proteinExistence type="predicted"/>
<dbReference type="GO" id="GO:0007309">
    <property type="term" value="P:oocyte axis specification"/>
    <property type="evidence" value="ECO:0007669"/>
    <property type="project" value="TreeGrafter"/>
</dbReference>
<dbReference type="SMART" id="SM00320">
    <property type="entry name" value="WD40"/>
    <property type="match status" value="5"/>
</dbReference>
<evidence type="ECO:0000256" key="2">
    <source>
        <dbReference type="ARBA" id="ARBA00022490"/>
    </source>
</evidence>
<evidence type="ECO:0000256" key="4">
    <source>
        <dbReference type="ARBA" id="ARBA00022737"/>
    </source>
</evidence>
<gene>
    <name evidence="9" type="primary">wdr77</name>
</gene>
<dbReference type="InterPro" id="IPR052139">
    <property type="entry name" value="Methylosome_Comp_WDR77"/>
</dbReference>